<evidence type="ECO:0000313" key="4">
    <source>
        <dbReference type="Proteomes" id="UP000323454"/>
    </source>
</evidence>
<sequence length="414" mass="43072">MSLAARTSAIAALAAALLVPLAANADAAPNAGGWVGAWVASAQRPTAPIWYPTWAETGFADQSVRQVIRVGAAGSQLRVRLSNAFGTSPLRLTGGTVGESAGGAAVKPGTVRELTFHGSAAVTIPAGARAASDAVQLPVTAAEQLTVTLYFQGATGPATYHNLALATSYRAAGDRLRDQGAQAFADQSLSWYYLEGVDVTGRDPSVVTFGDSLTDGYGATWGADDRYPDELAGRLAARGNTRPVLNAGLGGNRLLSDSPCMGERGTARFRRDVLDQPRVGTVIVLEGVNDILGSQPGATTCEPPTPAVTAADLIAGHRALICAAHARGVRIVGGTIPPYQGNQSYTDQGDRVRQAVNQWIRTSGEYDAVADFDRALADPADPGRLRADDDFGDHLHPNAAGYLAMAKAVDLDRL</sequence>
<proteinExistence type="predicted"/>
<protein>
    <submittedName>
        <fullName evidence="3">SGNH/GDSL hydrolase family protein</fullName>
    </submittedName>
</protein>
<dbReference type="AlphaFoldDB" id="A0A5B2WPF1"/>
<dbReference type="Pfam" id="PF13472">
    <property type="entry name" value="Lipase_GDSL_2"/>
    <property type="match status" value="1"/>
</dbReference>
<dbReference type="InterPro" id="IPR036514">
    <property type="entry name" value="SGNH_hydro_sf"/>
</dbReference>
<feature type="signal peptide" evidence="1">
    <location>
        <begin position="1"/>
        <end position="27"/>
    </location>
</feature>
<dbReference type="InterPro" id="IPR013830">
    <property type="entry name" value="SGNH_hydro"/>
</dbReference>
<dbReference type="Proteomes" id="UP000323454">
    <property type="component" value="Unassembled WGS sequence"/>
</dbReference>
<dbReference type="OrthoDB" id="1828825at2"/>
<gene>
    <name evidence="3" type="ORF">F0L68_34870</name>
</gene>
<keyword evidence="4" id="KW-1185">Reference proteome</keyword>
<dbReference type="RefSeq" id="WP_149854155.1">
    <property type="nucleotide sequence ID" value="NZ_VUOB01000073.1"/>
</dbReference>
<accession>A0A5B2WPF1</accession>
<dbReference type="SUPFAM" id="SSF52266">
    <property type="entry name" value="SGNH hydrolase"/>
    <property type="match status" value="1"/>
</dbReference>
<feature type="chain" id="PRO_5023004413" evidence="1">
    <location>
        <begin position="28"/>
        <end position="414"/>
    </location>
</feature>
<evidence type="ECO:0000313" key="3">
    <source>
        <dbReference type="EMBL" id="KAA2252700.1"/>
    </source>
</evidence>
<keyword evidence="3" id="KW-0378">Hydrolase</keyword>
<dbReference type="PANTHER" id="PTHR43784:SF2">
    <property type="entry name" value="GDSL-LIKE LIPASE_ACYLHYDROLASE, PUTATIVE (AFU_ORTHOLOGUE AFUA_2G00820)-RELATED"/>
    <property type="match status" value="1"/>
</dbReference>
<keyword evidence="1" id="KW-0732">Signal</keyword>
<feature type="domain" description="SGNH hydrolase-type esterase" evidence="2">
    <location>
        <begin position="209"/>
        <end position="402"/>
    </location>
</feature>
<organism evidence="3 4">
    <name type="scientific">Solihabitans fulvus</name>
    <dbReference type="NCBI Taxonomy" id="1892852"/>
    <lineage>
        <taxon>Bacteria</taxon>
        <taxon>Bacillati</taxon>
        <taxon>Actinomycetota</taxon>
        <taxon>Actinomycetes</taxon>
        <taxon>Pseudonocardiales</taxon>
        <taxon>Pseudonocardiaceae</taxon>
        <taxon>Solihabitans</taxon>
    </lineage>
</organism>
<dbReference type="InterPro" id="IPR053140">
    <property type="entry name" value="GDSL_Rv0518-like"/>
</dbReference>
<name>A0A5B2WPF1_9PSEU</name>
<comment type="caution">
    <text evidence="3">The sequence shown here is derived from an EMBL/GenBank/DDBJ whole genome shotgun (WGS) entry which is preliminary data.</text>
</comment>
<dbReference type="PANTHER" id="PTHR43784">
    <property type="entry name" value="GDSL-LIKE LIPASE/ACYLHYDROLASE, PUTATIVE (AFU_ORTHOLOGUE AFUA_2G00820)-RELATED"/>
    <property type="match status" value="1"/>
</dbReference>
<reference evidence="3 4" key="2">
    <citation type="submission" date="2019-09" db="EMBL/GenBank/DDBJ databases">
        <authorList>
            <person name="Jin C."/>
        </authorList>
    </citation>
    <scope>NUCLEOTIDE SEQUENCE [LARGE SCALE GENOMIC DNA]</scope>
    <source>
        <strain evidence="3 4">AN110305</strain>
    </source>
</reference>
<evidence type="ECO:0000256" key="1">
    <source>
        <dbReference type="SAM" id="SignalP"/>
    </source>
</evidence>
<dbReference type="Gene3D" id="3.40.50.1110">
    <property type="entry name" value="SGNH hydrolase"/>
    <property type="match status" value="1"/>
</dbReference>
<dbReference type="GO" id="GO:0016787">
    <property type="term" value="F:hydrolase activity"/>
    <property type="evidence" value="ECO:0007669"/>
    <property type="project" value="UniProtKB-KW"/>
</dbReference>
<dbReference type="EMBL" id="VUOB01000073">
    <property type="protein sequence ID" value="KAA2252700.1"/>
    <property type="molecule type" value="Genomic_DNA"/>
</dbReference>
<reference evidence="3 4" key="1">
    <citation type="submission" date="2019-09" db="EMBL/GenBank/DDBJ databases">
        <title>Goodfellowia gen. nov., a new genus of the Pseudonocardineae related to Actinoalloteichus, containing Goodfellowia coeruleoviolacea gen. nov., comb. nov. gen. nov., comb. nov.</title>
        <authorList>
            <person name="Labeda D."/>
        </authorList>
    </citation>
    <scope>NUCLEOTIDE SEQUENCE [LARGE SCALE GENOMIC DNA]</scope>
    <source>
        <strain evidence="3 4">AN110305</strain>
    </source>
</reference>
<dbReference type="CDD" id="cd01830">
    <property type="entry name" value="XynE_like"/>
    <property type="match status" value="1"/>
</dbReference>
<evidence type="ECO:0000259" key="2">
    <source>
        <dbReference type="Pfam" id="PF13472"/>
    </source>
</evidence>